<dbReference type="EC" id="3.6.1.56" evidence="11"/>
<keyword evidence="24" id="KW-1185">Reference proteome</keyword>
<name>A0A1H1H043_9MICC</name>
<evidence type="ECO:0000256" key="15">
    <source>
        <dbReference type="ARBA" id="ARBA00030682"/>
    </source>
</evidence>
<dbReference type="Pfam" id="PF00293">
    <property type="entry name" value="NUDIX"/>
    <property type="match status" value="1"/>
</dbReference>
<dbReference type="InterPro" id="IPR000086">
    <property type="entry name" value="NUDIX_hydrolase_dom"/>
</dbReference>
<gene>
    <name evidence="23" type="ORF">SAMN04489742_4463</name>
</gene>
<dbReference type="RefSeq" id="WP_074702646.1">
    <property type="nucleotide sequence ID" value="NZ_CP018863.1"/>
</dbReference>
<dbReference type="EMBL" id="FNKH01000002">
    <property type="protein sequence ID" value="SDR18780.1"/>
    <property type="molecule type" value="Genomic_DNA"/>
</dbReference>
<dbReference type="AlphaFoldDB" id="A0A1H1H043"/>
<evidence type="ECO:0000256" key="3">
    <source>
        <dbReference type="ARBA" id="ARBA00011245"/>
    </source>
</evidence>
<dbReference type="STRING" id="37928.SAMN04489742_4463"/>
<comment type="catalytic activity">
    <reaction evidence="7">
        <text>8-oxo-dATP + H2O = 8-oxo-dAMP + diphosphate + H(+)</text>
        <dbReference type="Rhea" id="RHEA:65396"/>
        <dbReference type="ChEBI" id="CHEBI:15377"/>
        <dbReference type="ChEBI" id="CHEBI:15378"/>
        <dbReference type="ChEBI" id="CHEBI:33019"/>
        <dbReference type="ChEBI" id="CHEBI:71361"/>
        <dbReference type="ChEBI" id="CHEBI:172871"/>
    </reaction>
    <physiologicalReaction direction="left-to-right" evidence="7">
        <dbReference type="Rhea" id="RHEA:65397"/>
    </physiologicalReaction>
</comment>
<dbReference type="GO" id="GO:0042262">
    <property type="term" value="P:DNA protection"/>
    <property type="evidence" value="ECO:0007669"/>
    <property type="project" value="InterPro"/>
</dbReference>
<proteinExistence type="inferred from homology"/>
<comment type="function">
    <text evidence="21">Oxidized purine nucleoside triphosphate hydrolase which is a prominent sanitizer of the oxidized nucleotide pool. Catalyzes the hydrolysis of 2-oxo-dATP (2-hydroxy-dATP) into 2-oxo-dAMP. Also has a significant hydrolase activity toward 2-oxo-ATP, 8-oxo-dGTP and 8-oxo-dATP. Through the hydrolysis of oxidized purine nucleoside triphosphates, prevents their incorporation into DNA and the subsequent transversions A:T to C:G and G:C to T:A. Also catalyzes the hydrolysis of methylated purine nucleoside triphosphate preventing their integration into DNA. Through this antimutagenic activity protects cells from oxidative stress.</text>
</comment>
<evidence type="ECO:0000256" key="6">
    <source>
        <dbReference type="ARBA" id="ARBA00022842"/>
    </source>
</evidence>
<evidence type="ECO:0000256" key="4">
    <source>
        <dbReference type="ARBA" id="ARBA00022723"/>
    </source>
</evidence>
<dbReference type="PRINTS" id="PR01403">
    <property type="entry name" value="8OXTPHPHTASE"/>
</dbReference>
<evidence type="ECO:0000256" key="5">
    <source>
        <dbReference type="ARBA" id="ARBA00022801"/>
    </source>
</evidence>
<keyword evidence="4" id="KW-0479">Metal-binding</keyword>
<reference evidence="23 24" key="1">
    <citation type="submission" date="2016-10" db="EMBL/GenBank/DDBJ databases">
        <authorList>
            <person name="de Groot N.N."/>
        </authorList>
    </citation>
    <scope>NUCLEOTIDE SEQUENCE [LARGE SCALE GENOMIC DNA]</scope>
    <source>
        <strain evidence="23 24">DSM 20117</strain>
    </source>
</reference>
<evidence type="ECO:0000256" key="10">
    <source>
        <dbReference type="ARBA" id="ARBA00024596"/>
    </source>
</evidence>
<dbReference type="PANTHER" id="PTHR43758">
    <property type="entry name" value="7,8-DIHYDRO-8-OXOGUANINE TRIPHOSPHATASE"/>
    <property type="match status" value="1"/>
</dbReference>
<comment type="cofactor">
    <cofactor evidence="1">
        <name>Mg(2+)</name>
        <dbReference type="ChEBI" id="CHEBI:18420"/>
    </cofactor>
</comment>
<evidence type="ECO:0000256" key="2">
    <source>
        <dbReference type="ARBA" id="ARBA00005582"/>
    </source>
</evidence>
<protein>
    <recommendedName>
        <fullName evidence="12">Oxidized purine nucleoside triphosphate hydrolase</fullName>
        <ecNumber evidence="11">3.6.1.56</ecNumber>
    </recommendedName>
    <alternativeName>
        <fullName evidence="16">2-hydroxy-dATP diphosphatase</fullName>
    </alternativeName>
    <alternativeName>
        <fullName evidence="15">7,8-dihydro-8-oxoguanine triphosphatase</fullName>
    </alternativeName>
    <alternativeName>
        <fullName evidence="14">8-oxo-dGTPase</fullName>
    </alternativeName>
    <alternativeName>
        <fullName evidence="17">Methylated purine nucleoside triphosphate hydrolase</fullName>
    </alternativeName>
    <alternativeName>
        <fullName evidence="13">Nucleoside diphosphate-linked moiety X motif 1</fullName>
    </alternativeName>
</protein>
<evidence type="ECO:0000256" key="12">
    <source>
        <dbReference type="ARBA" id="ARBA00026218"/>
    </source>
</evidence>
<dbReference type="PROSITE" id="PS00893">
    <property type="entry name" value="NUDIX_BOX"/>
    <property type="match status" value="1"/>
</dbReference>
<dbReference type="InterPro" id="IPR003563">
    <property type="entry name" value="8ODP"/>
</dbReference>
<dbReference type="SUPFAM" id="SSF55811">
    <property type="entry name" value="Nudix"/>
    <property type="match status" value="1"/>
</dbReference>
<dbReference type="GO" id="GO:0005737">
    <property type="term" value="C:cytoplasm"/>
    <property type="evidence" value="ECO:0007669"/>
    <property type="project" value="TreeGrafter"/>
</dbReference>
<dbReference type="InterPro" id="IPR015797">
    <property type="entry name" value="NUDIX_hydrolase-like_dom_sf"/>
</dbReference>
<evidence type="ECO:0000256" key="9">
    <source>
        <dbReference type="ARBA" id="ARBA00024486"/>
    </source>
</evidence>
<comment type="subunit">
    <text evidence="3">Monomer.</text>
</comment>
<evidence type="ECO:0000256" key="21">
    <source>
        <dbReference type="ARBA" id="ARBA00053094"/>
    </source>
</evidence>
<evidence type="ECO:0000256" key="17">
    <source>
        <dbReference type="ARBA" id="ARBA00032071"/>
    </source>
</evidence>
<organism evidence="23 24">
    <name type="scientific">Crystallibacter crystallopoietes</name>
    <dbReference type="NCBI Taxonomy" id="37928"/>
    <lineage>
        <taxon>Bacteria</taxon>
        <taxon>Bacillati</taxon>
        <taxon>Actinomycetota</taxon>
        <taxon>Actinomycetes</taxon>
        <taxon>Micrococcales</taxon>
        <taxon>Micrococcaceae</taxon>
        <taxon>Crystallibacter</taxon>
    </lineage>
</organism>
<keyword evidence="5" id="KW-0378">Hydrolase</keyword>
<evidence type="ECO:0000256" key="8">
    <source>
        <dbReference type="ARBA" id="ARBA00024459"/>
    </source>
</evidence>
<dbReference type="KEGG" id="acry:AC20117_17075"/>
<dbReference type="PANTHER" id="PTHR43758:SF2">
    <property type="entry name" value="OXIDIZED PURINE NUCLEOSIDE TRIPHOSPHATE HYDROLASE"/>
    <property type="match status" value="1"/>
</dbReference>
<evidence type="ECO:0000256" key="20">
    <source>
        <dbReference type="ARBA" id="ARBA00049032"/>
    </source>
</evidence>
<evidence type="ECO:0000256" key="7">
    <source>
        <dbReference type="ARBA" id="ARBA00024448"/>
    </source>
</evidence>
<evidence type="ECO:0000256" key="11">
    <source>
        <dbReference type="ARBA" id="ARBA00026103"/>
    </source>
</evidence>
<dbReference type="GO" id="GO:0008413">
    <property type="term" value="F:8-oxo-7,8-dihydroguanosine triphosphate pyrophosphatase activity"/>
    <property type="evidence" value="ECO:0007669"/>
    <property type="project" value="InterPro"/>
</dbReference>
<evidence type="ECO:0000256" key="18">
    <source>
        <dbReference type="ARBA" id="ARBA00048002"/>
    </source>
</evidence>
<comment type="catalytic activity">
    <reaction evidence="9">
        <text>8-oxo-dGTP + H2O = 8-oxo-dGMP + diphosphate + H(+)</text>
        <dbReference type="Rhea" id="RHEA:31575"/>
        <dbReference type="ChEBI" id="CHEBI:15377"/>
        <dbReference type="ChEBI" id="CHEBI:15378"/>
        <dbReference type="ChEBI" id="CHEBI:33019"/>
        <dbReference type="ChEBI" id="CHEBI:63224"/>
        <dbReference type="ChEBI" id="CHEBI:77896"/>
    </reaction>
    <physiologicalReaction direction="left-to-right" evidence="9">
        <dbReference type="Rhea" id="RHEA:31576"/>
    </physiologicalReaction>
</comment>
<keyword evidence="6" id="KW-0460">Magnesium</keyword>
<accession>A0A1H1H043</accession>
<comment type="catalytic activity">
    <reaction evidence="20">
        <text>N(6)-methyl-dATP + H2O = N(6)-methyl-dAMP + diphosphate + H(+)</text>
        <dbReference type="Rhea" id="RHEA:67604"/>
        <dbReference type="ChEBI" id="CHEBI:15377"/>
        <dbReference type="ChEBI" id="CHEBI:15378"/>
        <dbReference type="ChEBI" id="CHEBI:33019"/>
        <dbReference type="ChEBI" id="CHEBI:169976"/>
        <dbReference type="ChEBI" id="CHEBI:172872"/>
    </reaction>
    <physiologicalReaction direction="left-to-right" evidence="20">
        <dbReference type="Rhea" id="RHEA:67605"/>
    </physiologicalReaction>
</comment>
<comment type="catalytic activity">
    <reaction evidence="19">
        <text>O(6)-methyl-dGTP + H2O = O(6)-methyl-dGMP + diphosphate + H(+)</text>
        <dbReference type="Rhea" id="RHEA:67600"/>
        <dbReference type="ChEBI" id="CHEBI:15377"/>
        <dbReference type="ChEBI" id="CHEBI:15378"/>
        <dbReference type="ChEBI" id="CHEBI:33019"/>
        <dbReference type="ChEBI" id="CHEBI:169974"/>
        <dbReference type="ChEBI" id="CHEBI:169975"/>
    </reaction>
    <physiologicalReaction direction="left-to-right" evidence="19">
        <dbReference type="Rhea" id="RHEA:67601"/>
    </physiologicalReaction>
</comment>
<evidence type="ECO:0000313" key="23">
    <source>
        <dbReference type="EMBL" id="SDR18780.1"/>
    </source>
</evidence>
<dbReference type="GO" id="GO:0008828">
    <property type="term" value="F:dATP diphosphatase activity"/>
    <property type="evidence" value="ECO:0007669"/>
    <property type="project" value="UniProtKB-EC"/>
</dbReference>
<evidence type="ECO:0000256" key="16">
    <source>
        <dbReference type="ARBA" id="ARBA00031927"/>
    </source>
</evidence>
<comment type="catalytic activity">
    <reaction evidence="18">
        <text>N(6)-methyl-ATP + H2O = N(6)-methyl-AMP + diphosphate + H(+)</text>
        <dbReference type="Rhea" id="RHEA:67608"/>
        <dbReference type="ChEBI" id="CHEBI:15377"/>
        <dbReference type="ChEBI" id="CHEBI:15378"/>
        <dbReference type="ChEBI" id="CHEBI:33019"/>
        <dbReference type="ChEBI" id="CHEBI:144842"/>
        <dbReference type="ChEBI" id="CHEBI:172873"/>
    </reaction>
    <physiologicalReaction direction="left-to-right" evidence="18">
        <dbReference type="Rhea" id="RHEA:67609"/>
    </physiologicalReaction>
</comment>
<dbReference type="Gene3D" id="3.90.79.10">
    <property type="entry name" value="Nucleoside Triphosphate Pyrophosphohydrolase"/>
    <property type="match status" value="1"/>
</dbReference>
<dbReference type="GO" id="GO:0046872">
    <property type="term" value="F:metal ion binding"/>
    <property type="evidence" value="ECO:0007669"/>
    <property type="project" value="UniProtKB-KW"/>
</dbReference>
<evidence type="ECO:0000259" key="22">
    <source>
        <dbReference type="PROSITE" id="PS51462"/>
    </source>
</evidence>
<dbReference type="CDD" id="cd03427">
    <property type="entry name" value="NUDIX_MTH1_Nudt1"/>
    <property type="match status" value="1"/>
</dbReference>
<dbReference type="PROSITE" id="PS51462">
    <property type="entry name" value="NUDIX"/>
    <property type="match status" value="1"/>
</dbReference>
<evidence type="ECO:0000256" key="14">
    <source>
        <dbReference type="ARBA" id="ARBA00030634"/>
    </source>
</evidence>
<evidence type="ECO:0000256" key="19">
    <source>
        <dbReference type="ARBA" id="ARBA00048894"/>
    </source>
</evidence>
<comment type="catalytic activity">
    <reaction evidence="10">
        <text>2-oxo-ATP + H2O = 2-oxo-AMP + diphosphate + H(+)</text>
        <dbReference type="Rhea" id="RHEA:67392"/>
        <dbReference type="ChEBI" id="CHEBI:15377"/>
        <dbReference type="ChEBI" id="CHEBI:15378"/>
        <dbReference type="ChEBI" id="CHEBI:33019"/>
        <dbReference type="ChEBI" id="CHEBI:71395"/>
        <dbReference type="ChEBI" id="CHEBI:172878"/>
    </reaction>
    <physiologicalReaction direction="left-to-right" evidence="10">
        <dbReference type="Rhea" id="RHEA:67393"/>
    </physiologicalReaction>
</comment>
<comment type="catalytic activity">
    <reaction evidence="8">
        <text>2-oxo-dATP + H2O = 2-oxo-dAMP + diphosphate + H(+)</text>
        <dbReference type="Rhea" id="RHEA:31583"/>
        <dbReference type="ChEBI" id="CHEBI:15377"/>
        <dbReference type="ChEBI" id="CHEBI:15378"/>
        <dbReference type="ChEBI" id="CHEBI:33019"/>
        <dbReference type="ChEBI" id="CHEBI:63212"/>
        <dbReference type="ChEBI" id="CHEBI:77897"/>
        <dbReference type="EC" id="3.6.1.56"/>
    </reaction>
    <physiologicalReaction direction="left-to-right" evidence="8">
        <dbReference type="Rhea" id="RHEA:31584"/>
    </physiologicalReaction>
</comment>
<comment type="similarity">
    <text evidence="2">Belongs to the Nudix hydrolase family.</text>
</comment>
<evidence type="ECO:0000256" key="13">
    <source>
        <dbReference type="ARBA" id="ARBA00029673"/>
    </source>
</evidence>
<dbReference type="InterPro" id="IPR020084">
    <property type="entry name" value="NUDIX_hydrolase_CS"/>
</dbReference>
<feature type="domain" description="Nudix hydrolase" evidence="22">
    <location>
        <begin position="2"/>
        <end position="138"/>
    </location>
</feature>
<dbReference type="OrthoDB" id="9804563at2"/>
<sequence>MTDVAVALCFLVQEKDGGLAVLLGHKKSGFGTGKVVGVGGKLEPGETAPEAACREVMEETGVRVRQEDLEPAGRILFDFPSQPLWNMDAALFVARRWSGEPAESEEIMPEWFGLDALPLALMWHDAGTWLPMALTGAMPNFRIVLNDDNETAARFDPLEPLP</sequence>
<evidence type="ECO:0000313" key="24">
    <source>
        <dbReference type="Proteomes" id="UP000181917"/>
    </source>
</evidence>
<evidence type="ECO:0000256" key="1">
    <source>
        <dbReference type="ARBA" id="ARBA00001946"/>
    </source>
</evidence>
<dbReference type="Proteomes" id="UP000181917">
    <property type="component" value="Unassembled WGS sequence"/>
</dbReference>